<dbReference type="Pfam" id="PF13102">
    <property type="entry name" value="Phage_int_SAM_5"/>
    <property type="match status" value="1"/>
</dbReference>
<dbReference type="PANTHER" id="PTHR30349">
    <property type="entry name" value="PHAGE INTEGRASE-RELATED"/>
    <property type="match status" value="1"/>
</dbReference>
<evidence type="ECO:0000313" key="6">
    <source>
        <dbReference type="Proteomes" id="UP000272316"/>
    </source>
</evidence>
<dbReference type="PROSITE" id="PS51898">
    <property type="entry name" value="TYR_RECOMBINASE"/>
    <property type="match status" value="1"/>
</dbReference>
<dbReference type="AlphaFoldDB" id="A0A3G8ZDM7"/>
<reference evidence="6" key="1">
    <citation type="submission" date="2018-11" db="EMBL/GenBank/DDBJ databases">
        <title>Proposal to divide the Flavobacteriaceae and reorganize its genera based on Amino Acid Identity values calculated from whole genome sequences.</title>
        <authorList>
            <person name="Nicholson A.C."/>
            <person name="Gulvik C.A."/>
            <person name="Whitney A.M."/>
            <person name="Sheth M."/>
            <person name="Batra D."/>
            <person name="Pryor J."/>
            <person name="Bernardet J.-F."/>
            <person name="Hugo C."/>
            <person name="Kampfer P."/>
            <person name="Newman J.D."/>
            <person name="McQuiston J.R."/>
        </authorList>
    </citation>
    <scope>NUCLEOTIDE SEQUENCE [LARGE SCALE GENOMIC DNA]</scope>
    <source>
        <strain evidence="6">H6466</strain>
    </source>
</reference>
<dbReference type="InterPro" id="IPR025269">
    <property type="entry name" value="SAM-like_dom"/>
</dbReference>
<dbReference type="GO" id="GO:0006310">
    <property type="term" value="P:DNA recombination"/>
    <property type="evidence" value="ECO:0007669"/>
    <property type="project" value="UniProtKB-KW"/>
</dbReference>
<dbReference type="Gene3D" id="1.10.150.130">
    <property type="match status" value="1"/>
</dbReference>
<gene>
    <name evidence="5" type="ORF">EIB75_07855</name>
</gene>
<keyword evidence="3" id="KW-0233">DNA recombination</keyword>
<dbReference type="EMBL" id="CP034160">
    <property type="protein sequence ID" value="AZI55160.1"/>
    <property type="molecule type" value="Genomic_DNA"/>
</dbReference>
<dbReference type="PANTHER" id="PTHR30349:SF64">
    <property type="entry name" value="PROPHAGE INTEGRASE INTD-RELATED"/>
    <property type="match status" value="1"/>
</dbReference>
<dbReference type="Pfam" id="PF17293">
    <property type="entry name" value="Arm-DNA-bind_5"/>
    <property type="match status" value="1"/>
</dbReference>
<dbReference type="InterPro" id="IPR035386">
    <property type="entry name" value="Arm-DNA-bind_5"/>
</dbReference>
<feature type="domain" description="Tyr recombinase" evidence="4">
    <location>
        <begin position="212"/>
        <end position="405"/>
    </location>
</feature>
<evidence type="ECO:0000256" key="3">
    <source>
        <dbReference type="ARBA" id="ARBA00023172"/>
    </source>
</evidence>
<dbReference type="SUPFAM" id="SSF56349">
    <property type="entry name" value="DNA breaking-rejoining enzymes"/>
    <property type="match status" value="1"/>
</dbReference>
<dbReference type="Proteomes" id="UP000272316">
    <property type="component" value="Chromosome"/>
</dbReference>
<organism evidence="5 6">
    <name type="scientific">Epilithonimonas vandammei</name>
    <dbReference type="NCBI Taxonomy" id="2487072"/>
    <lineage>
        <taxon>Bacteria</taxon>
        <taxon>Pseudomonadati</taxon>
        <taxon>Bacteroidota</taxon>
        <taxon>Flavobacteriia</taxon>
        <taxon>Flavobacteriales</taxon>
        <taxon>Weeksellaceae</taxon>
        <taxon>Chryseobacterium group</taxon>
        <taxon>Epilithonimonas</taxon>
    </lineage>
</organism>
<evidence type="ECO:0000256" key="1">
    <source>
        <dbReference type="ARBA" id="ARBA00008857"/>
    </source>
</evidence>
<sequence length="408" mass="48382">MKPSIKTICKKNSLQDGSFPIYLRVTINRKSKFYSTPYKCKINEWDDKTGEFNSKFRNHLAFNSSLRSLKDKATDILEKVRKDFGIVTLIQFDNYFRNDESEAKLFEEFTQKIMKQLEDNGQISYRNSIEGVLVSLRKFQKNIGKYRFEDIDCQFLIEYEGFLRKNGANDGGIANYMRNIRMIYNKAISGKIVSNKFYPFSDYKISKFKRKKIKKALSKAELDKIISFDISTLPSAKNARYIYLFSYYARGMNFTDLAELKWSELEDNKFTYTRNKTKINIKVKLPDNRFVDELLNFYKMYRIYDTDYIFPILKKDKSEYTDDELNNRKDSVRRYFNKQLKKLLQLCEIEKNITFYTARHTFATAALRNGVNIHTIKQSLGHQSITTTENYLEDFSDNEVDKQLENIF</sequence>
<dbReference type="InterPro" id="IPR010998">
    <property type="entry name" value="Integrase_recombinase_N"/>
</dbReference>
<name>A0A3G8ZDM7_9FLAO</name>
<dbReference type="Gene3D" id="1.10.443.10">
    <property type="entry name" value="Intergrase catalytic core"/>
    <property type="match status" value="1"/>
</dbReference>
<accession>A0A3G8ZDM7</accession>
<dbReference type="InterPro" id="IPR002104">
    <property type="entry name" value="Integrase_catalytic"/>
</dbReference>
<dbReference type="GO" id="GO:0015074">
    <property type="term" value="P:DNA integration"/>
    <property type="evidence" value="ECO:0007669"/>
    <property type="project" value="InterPro"/>
</dbReference>
<dbReference type="GO" id="GO:0003677">
    <property type="term" value="F:DNA binding"/>
    <property type="evidence" value="ECO:0007669"/>
    <property type="project" value="UniProtKB-KW"/>
</dbReference>
<dbReference type="KEGG" id="eva:EIB75_07855"/>
<dbReference type="Pfam" id="PF00589">
    <property type="entry name" value="Phage_integrase"/>
    <property type="match status" value="1"/>
</dbReference>
<keyword evidence="2" id="KW-0238">DNA-binding</keyword>
<evidence type="ECO:0000256" key="2">
    <source>
        <dbReference type="ARBA" id="ARBA00023125"/>
    </source>
</evidence>
<dbReference type="InterPro" id="IPR013762">
    <property type="entry name" value="Integrase-like_cat_sf"/>
</dbReference>
<comment type="similarity">
    <text evidence="1">Belongs to the 'phage' integrase family.</text>
</comment>
<evidence type="ECO:0000313" key="5">
    <source>
        <dbReference type="EMBL" id="AZI55160.1"/>
    </source>
</evidence>
<proteinExistence type="inferred from homology"/>
<dbReference type="InterPro" id="IPR011010">
    <property type="entry name" value="DNA_brk_join_enz"/>
</dbReference>
<dbReference type="RefSeq" id="WP_124986295.1">
    <property type="nucleotide sequence ID" value="NZ_CP034160.1"/>
</dbReference>
<dbReference type="CDD" id="cd01185">
    <property type="entry name" value="INTN1_C_like"/>
    <property type="match status" value="1"/>
</dbReference>
<dbReference type="InterPro" id="IPR050090">
    <property type="entry name" value="Tyrosine_recombinase_XerCD"/>
</dbReference>
<protein>
    <submittedName>
        <fullName evidence="5">Site-specific integrase</fullName>
    </submittedName>
</protein>
<evidence type="ECO:0000259" key="4">
    <source>
        <dbReference type="PROSITE" id="PS51898"/>
    </source>
</evidence>